<evidence type="ECO:0000256" key="6">
    <source>
        <dbReference type="SAM" id="Phobius"/>
    </source>
</evidence>
<dbReference type="GO" id="GO:0005886">
    <property type="term" value="C:plasma membrane"/>
    <property type="evidence" value="ECO:0007669"/>
    <property type="project" value="UniProtKB-SubCell"/>
</dbReference>
<evidence type="ECO:0000313" key="8">
    <source>
        <dbReference type="EMBL" id="WEU40028.1"/>
    </source>
</evidence>
<keyword evidence="4 6" id="KW-1133">Transmembrane helix</keyword>
<dbReference type="EMBL" id="CP091871">
    <property type="protein sequence ID" value="WEU40028.1"/>
    <property type="molecule type" value="Genomic_DNA"/>
</dbReference>
<dbReference type="AlphaFoldDB" id="A0AAF0IAH0"/>
<name>A0AAF0IAH0_ODILC</name>
<feature type="transmembrane region" description="Helical" evidence="6">
    <location>
        <begin position="6"/>
        <end position="28"/>
    </location>
</feature>
<keyword evidence="2" id="KW-1003">Cell membrane</keyword>
<feature type="transmembrane region" description="Helical" evidence="6">
    <location>
        <begin position="199"/>
        <end position="223"/>
    </location>
</feature>
<feature type="transmembrane region" description="Helical" evidence="6">
    <location>
        <begin position="349"/>
        <end position="368"/>
    </location>
</feature>
<feature type="transmembrane region" description="Helical" evidence="6">
    <location>
        <begin position="103"/>
        <end position="121"/>
    </location>
</feature>
<reference evidence="8" key="1">
    <citation type="journal article" date="2017" name="Nature">
        <title>Asgard archaea illuminate the origin of eukaryotic cellular complexity.</title>
        <authorList>
            <person name="Zaremba-Niedzwiedzka K."/>
            <person name="Caceres E.F."/>
            <person name="Saw J.H."/>
            <person name="Backstrom D."/>
            <person name="Juzokaite L."/>
            <person name="Vancaester E."/>
            <person name="Seitz K.W."/>
            <person name="Anantharaman K."/>
            <person name="Starnawski P."/>
            <person name="Kjeldsen K.U."/>
            <person name="Scott M.B."/>
            <person name="Nunoura T."/>
            <person name="Banfield J.F."/>
            <person name="Schramm A."/>
            <person name="Baker B.J."/>
            <person name="Spang A."/>
            <person name="Ettema T.J.G."/>
        </authorList>
    </citation>
    <scope>NUCLEOTIDE SEQUENCE</scope>
    <source>
        <strain evidence="8">LCB_4</strain>
    </source>
</reference>
<evidence type="ECO:0000256" key="3">
    <source>
        <dbReference type="ARBA" id="ARBA00022692"/>
    </source>
</evidence>
<dbReference type="InterPro" id="IPR001750">
    <property type="entry name" value="ND/Mrp_TM"/>
</dbReference>
<feature type="transmembrane region" description="Helical" evidence="6">
    <location>
        <begin position="157"/>
        <end position="179"/>
    </location>
</feature>
<feature type="transmembrane region" description="Helical" evidence="6">
    <location>
        <begin position="73"/>
        <end position="91"/>
    </location>
</feature>
<evidence type="ECO:0000259" key="7">
    <source>
        <dbReference type="Pfam" id="PF00361"/>
    </source>
</evidence>
<dbReference type="PANTHER" id="PTHR42703:SF1">
    <property type="entry name" value="NA(+)_H(+) ANTIPORTER SUBUNIT D1"/>
    <property type="match status" value="1"/>
</dbReference>
<organism evidence="8 9">
    <name type="scientific">Odinarchaeota yellowstonii (strain LCB_4)</name>
    <dbReference type="NCBI Taxonomy" id="1841599"/>
    <lineage>
        <taxon>Archaea</taxon>
        <taxon>Promethearchaeati</taxon>
        <taxon>Candidatus Odinarchaeota</taxon>
        <taxon>Candidatus Odinarchaeia</taxon>
        <taxon>Candidatus Odinarchaeales</taxon>
        <taxon>Candidatus Odinarchaeaceae</taxon>
        <taxon>Candidatus Odinarchaeum</taxon>
    </lineage>
</organism>
<evidence type="ECO:0000256" key="4">
    <source>
        <dbReference type="ARBA" id="ARBA00022989"/>
    </source>
</evidence>
<protein>
    <recommendedName>
        <fullName evidence="7">NADH:quinone oxidoreductase/Mrp antiporter transmembrane domain-containing protein</fullName>
    </recommendedName>
</protein>
<feature type="transmembrane region" description="Helical" evidence="6">
    <location>
        <begin position="380"/>
        <end position="402"/>
    </location>
</feature>
<feature type="transmembrane region" description="Helical" evidence="6">
    <location>
        <begin position="422"/>
        <end position="447"/>
    </location>
</feature>
<dbReference type="PRINTS" id="PR01434">
    <property type="entry name" value="NADHDHGNASE5"/>
</dbReference>
<comment type="subcellular location">
    <subcellularLocation>
        <location evidence="1">Cell membrane</location>
        <topology evidence="1">Multi-pass membrane protein</topology>
    </subcellularLocation>
</comment>
<dbReference type="KEGG" id="oyw:OdinLCB4_006035"/>
<feature type="domain" description="NADH:quinone oxidoreductase/Mrp antiporter transmembrane" evidence="7">
    <location>
        <begin position="124"/>
        <end position="407"/>
    </location>
</feature>
<evidence type="ECO:0000313" key="9">
    <source>
        <dbReference type="Proteomes" id="UP000186851"/>
    </source>
</evidence>
<gene>
    <name evidence="8" type="ORF">OdinLCB4_006035</name>
</gene>
<feature type="transmembrane region" description="Helical" evidence="6">
    <location>
        <begin position="261"/>
        <end position="285"/>
    </location>
</feature>
<evidence type="ECO:0000256" key="5">
    <source>
        <dbReference type="ARBA" id="ARBA00023136"/>
    </source>
</evidence>
<dbReference type="InterPro" id="IPR050586">
    <property type="entry name" value="CPA3_Na-H_Antiporter_D"/>
</dbReference>
<feature type="transmembrane region" description="Helical" evidence="6">
    <location>
        <begin position="235"/>
        <end position="255"/>
    </location>
</feature>
<feature type="transmembrane region" description="Helical" evidence="6">
    <location>
        <begin position="35"/>
        <end position="53"/>
    </location>
</feature>
<reference evidence="8" key="2">
    <citation type="journal article" date="2022" name="Nat. Microbiol.">
        <title>A closed Candidatus Odinarchaeum chromosome exposes Asgard archaeal viruses.</title>
        <authorList>
            <person name="Tamarit D."/>
            <person name="Caceres E.F."/>
            <person name="Krupovic M."/>
            <person name="Nijland R."/>
            <person name="Eme L."/>
            <person name="Robinson N.P."/>
            <person name="Ettema T.J.G."/>
        </authorList>
    </citation>
    <scope>NUCLEOTIDE SEQUENCE</scope>
    <source>
        <strain evidence="8">LCB_4</strain>
    </source>
</reference>
<evidence type="ECO:0000256" key="1">
    <source>
        <dbReference type="ARBA" id="ARBA00004651"/>
    </source>
</evidence>
<keyword evidence="3 6" id="KW-0812">Transmembrane</keyword>
<accession>A0AAF0IAH0</accession>
<evidence type="ECO:0000256" key="2">
    <source>
        <dbReference type="ARBA" id="ARBA00022475"/>
    </source>
</evidence>
<sequence>MVAEIILALCPLILPLTAALIGYLFSLIGDNARNASILVVISTAFIINSILLIQTNLGLFKPVEIGALIVNESGVFVSELVLFLALLVIVYSIRYMDAERDKTLYYILISIFTGTMIGLIYSFNIIILYMFMEASTVTSAILVMFGRTRRANRAAIIYLAISILGGFFVLGAEFVLVSASGVELLTDPAIALVSSATRVIISILLLVGFGVKAGIIPFGFIWLPRAHAEAPSPISALLSGVLVQVAAFAMIRTIGVVAFDIQIVSILLIAFGVGSMLSGSISALLEVYGSRILGYRFSRDIKRVLAYSTISEIGLIVMLGGIQGLFGPFSPPVEFSALTAMLIHLYNHGFAKAMLFLAVGVMMYYLHIRDIGQLGGLSKNMPITTAAFLIGALSLGMIPPLFGYRTIFELAFEIPIPLPVNIFLIFSIITIGVTLAFYISAFIFIFIKPRPKGALGDINVDAAKVAPPPRVKVYQPLTMIFSIVFIMLVIIALGVLFLTGLLNPSILNLEHIAFTIINPGL</sequence>
<dbReference type="Proteomes" id="UP000186851">
    <property type="component" value="Chromosome"/>
</dbReference>
<feature type="transmembrane region" description="Helical" evidence="6">
    <location>
        <begin position="127"/>
        <end position="145"/>
    </location>
</feature>
<feature type="transmembrane region" description="Helical" evidence="6">
    <location>
        <begin position="305"/>
        <end position="329"/>
    </location>
</feature>
<dbReference type="PANTHER" id="PTHR42703">
    <property type="entry name" value="NADH DEHYDROGENASE"/>
    <property type="match status" value="1"/>
</dbReference>
<keyword evidence="5 6" id="KW-0472">Membrane</keyword>
<feature type="transmembrane region" description="Helical" evidence="6">
    <location>
        <begin position="480"/>
        <end position="502"/>
    </location>
</feature>
<dbReference type="Pfam" id="PF00361">
    <property type="entry name" value="Proton_antipo_M"/>
    <property type="match status" value="1"/>
</dbReference>
<proteinExistence type="predicted"/>